<dbReference type="EMBL" id="CP021358">
    <property type="protein sequence ID" value="ART62741.1"/>
    <property type="molecule type" value="Genomic_DNA"/>
</dbReference>
<evidence type="ECO:0000259" key="2">
    <source>
        <dbReference type="Pfam" id="PF20432"/>
    </source>
</evidence>
<protein>
    <recommendedName>
        <fullName evidence="5">DUF2384 domain-containing protein</fullName>
    </recommendedName>
</protein>
<evidence type="ECO:0000313" key="4">
    <source>
        <dbReference type="Proteomes" id="UP000194457"/>
    </source>
</evidence>
<name>A0A240UMM6_9GAMM</name>
<dbReference type="InterPro" id="IPR046847">
    <property type="entry name" value="Xre-like_HTH"/>
</dbReference>
<sequence>MPLTQALQQDVVSDRAKCATGLRAVIKILGQWDATGEQIQNILRISPSTLARAKRADREWTIALDRDQVTRMSLVLNMHAALRTVFENPDNLYGFMKMANHNEGFSGDSPLNRMASGDILALMSVASRIDAMRGAQW</sequence>
<dbReference type="AlphaFoldDB" id="A0A240UMM6"/>
<dbReference type="Proteomes" id="UP000194457">
    <property type="component" value="Chromosome"/>
</dbReference>
<gene>
    <name evidence="3" type="ORF">B9H00_06495</name>
</gene>
<reference evidence="3 4" key="1">
    <citation type="submission" date="2017-05" db="EMBL/GenBank/DDBJ databases">
        <authorList>
            <person name="Song R."/>
            <person name="Chenine A.L."/>
            <person name="Ruprecht R.M."/>
        </authorList>
    </citation>
    <scope>NUCLEOTIDE SEQUENCE [LARGE SCALE GENOMIC DNA]</scope>
    <source>
        <strain evidence="3">SW32</strain>
    </source>
</reference>
<dbReference type="OrthoDB" id="117888at2"/>
<evidence type="ECO:0000259" key="1">
    <source>
        <dbReference type="Pfam" id="PF09722"/>
    </source>
</evidence>
<dbReference type="KEGG" id="kma:B9H00_06495"/>
<keyword evidence="4" id="KW-1185">Reference proteome</keyword>
<evidence type="ECO:0008006" key="5">
    <source>
        <dbReference type="Google" id="ProtNLM"/>
    </source>
</evidence>
<feature type="domain" description="Antitoxin Xre/MbcA/ParS-like toxin-binding" evidence="1">
    <location>
        <begin position="81"/>
        <end position="134"/>
    </location>
</feature>
<dbReference type="InterPro" id="IPR024467">
    <property type="entry name" value="Xre/MbcA/ParS-like_toxin-bd"/>
</dbReference>
<dbReference type="Pfam" id="PF09722">
    <property type="entry name" value="Xre_MbcA_ParS_C"/>
    <property type="match status" value="1"/>
</dbReference>
<accession>A0A240UMM6</accession>
<evidence type="ECO:0000313" key="3">
    <source>
        <dbReference type="EMBL" id="ART62741.1"/>
    </source>
</evidence>
<dbReference type="Pfam" id="PF20432">
    <property type="entry name" value="Xre-like-HTH"/>
    <property type="match status" value="1"/>
</dbReference>
<feature type="domain" description="Antitoxin Xre-like helix-turn-helix" evidence="2">
    <location>
        <begin position="21"/>
        <end position="75"/>
    </location>
</feature>
<dbReference type="GO" id="GO:0003677">
    <property type="term" value="F:DNA binding"/>
    <property type="evidence" value="ECO:0007669"/>
    <property type="project" value="InterPro"/>
</dbReference>
<dbReference type="RefSeq" id="WP_086899972.1">
    <property type="nucleotide sequence ID" value="NZ_CP021358.1"/>
</dbReference>
<proteinExistence type="predicted"/>
<organism evidence="3 4">
    <name type="scientific">Kushneria marisflavi</name>
    <dbReference type="NCBI Taxonomy" id="157779"/>
    <lineage>
        <taxon>Bacteria</taxon>
        <taxon>Pseudomonadati</taxon>
        <taxon>Pseudomonadota</taxon>
        <taxon>Gammaproteobacteria</taxon>
        <taxon>Oceanospirillales</taxon>
        <taxon>Halomonadaceae</taxon>
        <taxon>Kushneria</taxon>
    </lineage>
</organism>